<dbReference type="AlphaFoldDB" id="A0A3R9QJX5"/>
<name>A0A3R9QJX5_9BACT</name>
<keyword evidence="2" id="KW-1185">Reference proteome</keyword>
<protein>
    <submittedName>
        <fullName evidence="1">Uncharacterized protein</fullName>
    </submittedName>
</protein>
<evidence type="ECO:0000313" key="1">
    <source>
        <dbReference type="EMBL" id="RSL18294.1"/>
    </source>
</evidence>
<dbReference type="EMBL" id="RSDW01000001">
    <property type="protein sequence ID" value="RSL18294.1"/>
    <property type="molecule type" value="Genomic_DNA"/>
</dbReference>
<proteinExistence type="predicted"/>
<reference evidence="1 2" key="1">
    <citation type="submission" date="2018-12" db="EMBL/GenBank/DDBJ databases">
        <title>Sequencing of bacterial isolates from soil warming experiment in Harvard Forest, Massachusetts, USA.</title>
        <authorList>
            <person name="Deangelis K."/>
        </authorList>
    </citation>
    <scope>NUCLEOTIDE SEQUENCE [LARGE SCALE GENOMIC DNA]</scope>
    <source>
        <strain evidence="1 2">EB153</strain>
    </source>
</reference>
<evidence type="ECO:0000313" key="2">
    <source>
        <dbReference type="Proteomes" id="UP000269669"/>
    </source>
</evidence>
<organism evidence="1 2">
    <name type="scientific">Edaphobacter aggregans</name>
    <dbReference type="NCBI Taxonomy" id="570835"/>
    <lineage>
        <taxon>Bacteria</taxon>
        <taxon>Pseudomonadati</taxon>
        <taxon>Acidobacteriota</taxon>
        <taxon>Terriglobia</taxon>
        <taxon>Terriglobales</taxon>
        <taxon>Acidobacteriaceae</taxon>
        <taxon>Edaphobacter</taxon>
    </lineage>
</organism>
<sequence>MRFHLQLAAVLLTLTPMATIGQISLSDLKKEKKPPKENVEWLWQYSPPPPDGRENQLVLDPRFRPFLAQYLTAPQSFWGSQKAGYKSLAETALDFLSVPDKVLADENRYVTITGCVYRFCPARGLLWVDLGNPHPLVVFAAIDWVKDNKTPDQPDAEYTMWVFANHPIDPDHIPAALTHSIARWTAQPPSGSTVIQQITNAILVDPDGTPHQITPATIGANTFTKSQTEQKAHP</sequence>
<gene>
    <name evidence="1" type="ORF">EDE15_3856</name>
</gene>
<dbReference type="Proteomes" id="UP000269669">
    <property type="component" value="Unassembled WGS sequence"/>
</dbReference>
<comment type="caution">
    <text evidence="1">The sequence shown here is derived from an EMBL/GenBank/DDBJ whole genome shotgun (WGS) entry which is preliminary data.</text>
</comment>
<accession>A0A3R9QJX5</accession>
<dbReference type="RefSeq" id="WP_260472954.1">
    <property type="nucleotide sequence ID" value="NZ_RSDW01000001.1"/>
</dbReference>